<dbReference type="Pfam" id="PF09995">
    <property type="entry name" value="MPAB_Lcp_cat"/>
    <property type="match status" value="1"/>
</dbReference>
<keyword evidence="2" id="KW-0560">Oxidoreductase</keyword>
<keyword evidence="3" id="KW-1185">Reference proteome</keyword>
<dbReference type="EC" id="1.-.-.-" evidence="2"/>
<accession>A0ABV5LMQ1</accession>
<evidence type="ECO:0000259" key="1">
    <source>
        <dbReference type="Pfam" id="PF09995"/>
    </source>
</evidence>
<comment type="caution">
    <text evidence="2">The sequence shown here is derived from an EMBL/GenBank/DDBJ whole genome shotgun (WGS) entry which is preliminary data.</text>
</comment>
<protein>
    <submittedName>
        <fullName evidence="2">Oxygenase MpaB family protein</fullName>
        <ecNumber evidence="2">1.-.-.-</ecNumber>
    </submittedName>
</protein>
<organism evidence="2 3">
    <name type="scientific">Kineococcus gynurae</name>
    <dbReference type="NCBI Taxonomy" id="452979"/>
    <lineage>
        <taxon>Bacteria</taxon>
        <taxon>Bacillati</taxon>
        <taxon>Actinomycetota</taxon>
        <taxon>Actinomycetes</taxon>
        <taxon>Kineosporiales</taxon>
        <taxon>Kineosporiaceae</taxon>
        <taxon>Kineococcus</taxon>
    </lineage>
</organism>
<evidence type="ECO:0000313" key="3">
    <source>
        <dbReference type="Proteomes" id="UP001589748"/>
    </source>
</evidence>
<proteinExistence type="predicted"/>
<dbReference type="InterPro" id="IPR018713">
    <property type="entry name" value="MPAB/Lcp_cat_dom"/>
</dbReference>
<reference evidence="2 3" key="1">
    <citation type="submission" date="2024-09" db="EMBL/GenBank/DDBJ databases">
        <authorList>
            <person name="Sun Q."/>
            <person name="Mori K."/>
        </authorList>
    </citation>
    <scope>NUCLEOTIDE SEQUENCE [LARGE SCALE GENOMIC DNA]</scope>
    <source>
        <strain evidence="2 3">TISTR 1856</strain>
    </source>
</reference>
<dbReference type="GO" id="GO:0016491">
    <property type="term" value="F:oxidoreductase activity"/>
    <property type="evidence" value="ECO:0007669"/>
    <property type="project" value="UniProtKB-KW"/>
</dbReference>
<name>A0ABV5LMQ1_9ACTN</name>
<dbReference type="EMBL" id="JBHMDM010000001">
    <property type="protein sequence ID" value="MFB9375364.1"/>
    <property type="molecule type" value="Genomic_DNA"/>
</dbReference>
<evidence type="ECO:0000313" key="2">
    <source>
        <dbReference type="EMBL" id="MFB9375364.1"/>
    </source>
</evidence>
<feature type="domain" description="ER-bound oxygenase mpaB/mpaB'/Rubber oxygenase catalytic" evidence="1">
    <location>
        <begin position="2"/>
        <end position="231"/>
    </location>
</feature>
<sequence length="259" mass="27881">MLGQAAHPLAMAGVARHSTYRSDPWGRLSGTARWIVVTTFGSAELAEREAGRVRGMHDRVRGRDEQGRPYSAGDPDLLRWVHLAFTDAFLHAHLAVGTDLRPRFGSRWPDRYVDDWARSARALGATDLPDSAAELAEALHSVAPRLEPAPADVRRFLAAPGGLGRAEGLFYRGVVAAGERIVAPVVAGPAGVPGRGRRSPVDRAVLGLTRTQLRVLRAALGVSGPTVEAARYRIGWDPCPDWLVQDGTHPSTAGSVSRR</sequence>
<gene>
    <name evidence="2" type="ORF">ACFFVI_00120</name>
</gene>
<dbReference type="PANTHER" id="PTHR36151:SF3">
    <property type="entry name" value="ER-BOUND OXYGENASE MPAB_MPAB'_RUBBER OXYGENASE CATALYTIC DOMAIN-CONTAINING PROTEIN"/>
    <property type="match status" value="1"/>
</dbReference>
<dbReference type="RefSeq" id="WP_380136475.1">
    <property type="nucleotide sequence ID" value="NZ_JBHLUI010000006.1"/>
</dbReference>
<dbReference type="Proteomes" id="UP001589748">
    <property type="component" value="Unassembled WGS sequence"/>
</dbReference>
<dbReference type="PANTHER" id="PTHR36151">
    <property type="entry name" value="BLR2777 PROTEIN"/>
    <property type="match status" value="1"/>
</dbReference>